<gene>
    <name evidence="1" type="ORF">LBU54_03505</name>
</gene>
<name>A0ABS7XNS0_9FLAO</name>
<comment type="caution">
    <text evidence="1">The sequence shown here is derived from an EMBL/GenBank/DDBJ whole genome shotgun (WGS) entry which is preliminary data.</text>
</comment>
<organism evidence="1 2">
    <name type="scientific">Winogradskyella alexanderae</name>
    <dbReference type="NCBI Taxonomy" id="2877123"/>
    <lineage>
        <taxon>Bacteria</taxon>
        <taxon>Pseudomonadati</taxon>
        <taxon>Bacteroidota</taxon>
        <taxon>Flavobacteriia</taxon>
        <taxon>Flavobacteriales</taxon>
        <taxon>Flavobacteriaceae</taxon>
        <taxon>Winogradskyella</taxon>
    </lineage>
</organism>
<dbReference type="Proteomes" id="UP001198901">
    <property type="component" value="Unassembled WGS sequence"/>
</dbReference>
<dbReference type="RefSeq" id="WP_224525987.1">
    <property type="nucleotide sequence ID" value="NZ_JAIUJR010000002.1"/>
</dbReference>
<evidence type="ECO:0000313" key="1">
    <source>
        <dbReference type="EMBL" id="MCA0131637.1"/>
    </source>
</evidence>
<reference evidence="2" key="1">
    <citation type="submission" date="2023-07" db="EMBL/GenBank/DDBJ databases">
        <authorList>
            <person name="Yue Y."/>
        </authorList>
    </citation>
    <scope>NUCLEOTIDE SEQUENCE [LARGE SCALE GENOMIC DNA]</scope>
    <source>
        <strain evidence="2">D23</strain>
    </source>
</reference>
<dbReference type="EMBL" id="JAIUJR010000002">
    <property type="protein sequence ID" value="MCA0131637.1"/>
    <property type="molecule type" value="Genomic_DNA"/>
</dbReference>
<evidence type="ECO:0008006" key="3">
    <source>
        <dbReference type="Google" id="ProtNLM"/>
    </source>
</evidence>
<protein>
    <recommendedName>
        <fullName evidence="3">Adhesin domain-containing protein</fullName>
    </recommendedName>
</protein>
<accession>A0ABS7XNS0</accession>
<evidence type="ECO:0000313" key="2">
    <source>
        <dbReference type="Proteomes" id="UP001198901"/>
    </source>
</evidence>
<proteinExistence type="predicted"/>
<keyword evidence="2" id="KW-1185">Reference proteome</keyword>
<sequence>MKTLIQFKLIAILFMLPTLVMGNSISEIAKSTREKQIKKSFNVNANSTLKINNSYGNIDIVTWDENRIEFDIIIKVTGNNPDKVEDRLEDIDVKFSTSSGWVAAETQFGKKSKSWWNWGNNNRLKVEVNYRVKVPITNNVILDNDYGSINVDKLEGRATINCDYGKVTTQELMAKDNVLNFDYTNNSYFEYINGGKITADYSSFTVGKTKNLELNADYTKSIIEISENIKYNCDYGSLKVDNVNNIEGNADYLTLRLGNVFKNADLKADYGAIKIDRLASNANNVNINTEFVGVTIGYDPGYSFDFDIDLEYASLKGDEEFNFTNKKIDGSEKYFSGYSGKDNSGNLINIEAEYGSITFKKL</sequence>